<dbReference type="SUPFAM" id="SSF52540">
    <property type="entry name" value="P-loop containing nucleoside triphosphate hydrolases"/>
    <property type="match status" value="1"/>
</dbReference>
<comment type="caution">
    <text evidence="1">The sequence shown here is derived from an EMBL/GenBank/DDBJ whole genome shotgun (WGS) entry which is preliminary data.</text>
</comment>
<protein>
    <recommendedName>
        <fullName evidence="3">Sulfotransferase family protein</fullName>
    </recommendedName>
</protein>
<dbReference type="Proteomes" id="UP000294862">
    <property type="component" value="Unassembled WGS sequence"/>
</dbReference>
<dbReference type="InterPro" id="IPR027417">
    <property type="entry name" value="P-loop_NTPase"/>
</dbReference>
<dbReference type="Gene3D" id="3.40.50.300">
    <property type="entry name" value="P-loop containing nucleotide triphosphate hydrolases"/>
    <property type="match status" value="1"/>
</dbReference>
<sequence length="401" mass="42888">MIPADALARCAAWMLQDPGTAAELASIASPDDFRVALLAANARRGHADDADVLAALAFERAAPPCPPNRAWPSGQRRGWQPLALEWGADGAEIVWGCGTVADRPFHEEVVAALRYRPFNRWFAQRTPLTPGFVAELEADALPLTGLVLHESRCGSTLIAQALKAWPGTRVISEPGLLDTALMAALSGMDPGARAFRGVLAALRQPAGDDARVVIKLDAWHALALGALGTLLPGVPWLFAYRAPLEVLVSHAREAGRHVVPGMLPEAWLAPPAPGVEIRPIEHAARVLGSICAAVVPHAEAERLVNYAELLDPSSDALRSRIPRLFGLDPTGVDAQRYAATFERHAKRPYEAFADDRARKNAAVTEALREVAARWMEASYGALEAVRLGPGPGASRPKPLQG</sequence>
<reference evidence="1 2" key="1">
    <citation type="journal article" date="2015" name="Stand. Genomic Sci.">
        <title>Genomic Encyclopedia of Bacterial and Archaeal Type Strains, Phase III: the genomes of soil and plant-associated and newly described type strains.</title>
        <authorList>
            <person name="Whitman W.B."/>
            <person name="Woyke T."/>
            <person name="Klenk H.P."/>
            <person name="Zhou Y."/>
            <person name="Lilburn T.G."/>
            <person name="Beck B.J."/>
            <person name="De Vos P."/>
            <person name="Vandamme P."/>
            <person name="Eisen J.A."/>
            <person name="Garrity G."/>
            <person name="Hugenholtz P."/>
            <person name="Kyrpides N.C."/>
        </authorList>
    </citation>
    <scope>NUCLEOTIDE SEQUENCE [LARGE SCALE GENOMIC DNA]</scope>
    <source>
        <strain evidence="1 2">A3</strain>
    </source>
</reference>
<keyword evidence="2" id="KW-1185">Reference proteome</keyword>
<proteinExistence type="predicted"/>
<dbReference type="EMBL" id="SLWQ01000007">
    <property type="protein sequence ID" value="TCO38909.1"/>
    <property type="molecule type" value="Genomic_DNA"/>
</dbReference>
<gene>
    <name evidence="1" type="ORF">EV148_107197</name>
</gene>
<evidence type="ECO:0000313" key="1">
    <source>
        <dbReference type="EMBL" id="TCO38909.1"/>
    </source>
</evidence>
<dbReference type="RefSeq" id="WP_131999134.1">
    <property type="nucleotide sequence ID" value="NZ_JACGXM010000006.1"/>
</dbReference>
<name>A0A4R2I5T3_9GAMM</name>
<dbReference type="AlphaFoldDB" id="A0A4R2I5T3"/>
<accession>A0A4R2I5T3</accession>
<evidence type="ECO:0000313" key="2">
    <source>
        <dbReference type="Proteomes" id="UP000294862"/>
    </source>
</evidence>
<evidence type="ECO:0008006" key="3">
    <source>
        <dbReference type="Google" id="ProtNLM"/>
    </source>
</evidence>
<dbReference type="OrthoDB" id="5380394at2"/>
<organism evidence="1 2">
    <name type="scientific">Dokdonella fugitiva</name>
    <dbReference type="NCBI Taxonomy" id="328517"/>
    <lineage>
        <taxon>Bacteria</taxon>
        <taxon>Pseudomonadati</taxon>
        <taxon>Pseudomonadota</taxon>
        <taxon>Gammaproteobacteria</taxon>
        <taxon>Lysobacterales</taxon>
        <taxon>Rhodanobacteraceae</taxon>
        <taxon>Dokdonella</taxon>
    </lineage>
</organism>